<gene>
    <name evidence="1" type="ORF">PX52LOC_05335</name>
</gene>
<evidence type="ECO:0008006" key="3">
    <source>
        <dbReference type="Google" id="ProtNLM"/>
    </source>
</evidence>
<evidence type="ECO:0000313" key="1">
    <source>
        <dbReference type="EMBL" id="QEL18314.1"/>
    </source>
</evidence>
<dbReference type="KEGG" id="lrs:PX52LOC_05335"/>
<accession>A0A5C1AM99</accession>
<reference evidence="2" key="1">
    <citation type="submission" date="2019-08" db="EMBL/GenBank/DDBJ databases">
        <title>Limnoglobus roseus gen. nov., sp. nov., a novel freshwater planctomycete with a giant genome from the family Gemmataceae.</title>
        <authorList>
            <person name="Kulichevskaya I.S."/>
            <person name="Naumoff D.G."/>
            <person name="Miroshnikov K."/>
            <person name="Ivanova A."/>
            <person name="Philippov D.A."/>
            <person name="Hakobyan A."/>
            <person name="Rijpstra I.C."/>
            <person name="Sinninghe Damste J.S."/>
            <person name="Liesack W."/>
            <person name="Dedysh S.N."/>
        </authorList>
    </citation>
    <scope>NUCLEOTIDE SEQUENCE [LARGE SCALE GENOMIC DNA]</scope>
    <source>
        <strain evidence="2">PX52</strain>
    </source>
</reference>
<dbReference type="RefSeq" id="WP_149112836.1">
    <property type="nucleotide sequence ID" value="NZ_CP042425.1"/>
</dbReference>
<dbReference type="Gene3D" id="1.10.10.10">
    <property type="entry name" value="Winged helix-like DNA-binding domain superfamily/Winged helix DNA-binding domain"/>
    <property type="match status" value="1"/>
</dbReference>
<keyword evidence="2" id="KW-1185">Reference proteome</keyword>
<dbReference type="EMBL" id="CP042425">
    <property type="protein sequence ID" value="QEL18314.1"/>
    <property type="molecule type" value="Genomic_DNA"/>
</dbReference>
<name>A0A5C1AM99_9BACT</name>
<sequence>MPRHPDKYNPLTPEQQALAASCINLAYKIVNSFQKATGDRFGRDDVESEAFFILTRCAANYSPDASVGHGGKSAKFSTFAANSMTKHLFGLNWCRRQGKGRGRGGNPHYAKSGEDVEDVRFVSHDERSVWKIDAAADVEFILTTLPEDEAAVIVRRFGLQGHAAADVATTAKALRLSARRVMDLELSAVSRLREKAELPPIGAVVRSGREGSRDLPPCRHCGRPEMFVRPNGSGSINIRCRACGKYDTLDRVRADRPYAPPEKVAEVEALLKQGELSSDEIAARCGVSYALVRWTKAKLAHPDVTPPRSPEETEARVAAAFKDGGTANEIAARCGVAPCTVARVKKKLGLAVPQTCA</sequence>
<proteinExistence type="predicted"/>
<protein>
    <recommendedName>
        <fullName evidence="3">Sigma-70 family RNA polymerase sigma factor</fullName>
    </recommendedName>
</protein>
<dbReference type="Proteomes" id="UP000324974">
    <property type="component" value="Chromosome"/>
</dbReference>
<dbReference type="SUPFAM" id="SSF88659">
    <property type="entry name" value="Sigma3 and sigma4 domains of RNA polymerase sigma factors"/>
    <property type="match status" value="1"/>
</dbReference>
<dbReference type="AlphaFoldDB" id="A0A5C1AM99"/>
<organism evidence="1 2">
    <name type="scientific">Limnoglobus roseus</name>
    <dbReference type="NCBI Taxonomy" id="2598579"/>
    <lineage>
        <taxon>Bacteria</taxon>
        <taxon>Pseudomonadati</taxon>
        <taxon>Planctomycetota</taxon>
        <taxon>Planctomycetia</taxon>
        <taxon>Gemmatales</taxon>
        <taxon>Gemmataceae</taxon>
        <taxon>Limnoglobus</taxon>
    </lineage>
</organism>
<dbReference type="Gene3D" id="1.10.1740.10">
    <property type="match status" value="1"/>
</dbReference>
<evidence type="ECO:0000313" key="2">
    <source>
        <dbReference type="Proteomes" id="UP000324974"/>
    </source>
</evidence>
<dbReference type="InterPro" id="IPR036388">
    <property type="entry name" value="WH-like_DNA-bd_sf"/>
</dbReference>
<dbReference type="InterPro" id="IPR013324">
    <property type="entry name" value="RNA_pol_sigma_r3/r4-like"/>
</dbReference>